<proteinExistence type="inferred from homology"/>
<gene>
    <name evidence="11" type="ORF">DOQ08_03194</name>
</gene>
<comment type="pathway">
    <text evidence="1">Lipid metabolism.</text>
</comment>
<accession>A0A3M2R8K6</accession>
<dbReference type="GO" id="GO:0043810">
    <property type="term" value="F:ornithine-acyl [acyl carrier protein] N-acyltransferase activity"/>
    <property type="evidence" value="ECO:0007669"/>
    <property type="project" value="UniProtKB-EC"/>
</dbReference>
<dbReference type="EC" id="2.3.2.30" evidence="7"/>
<dbReference type="InterPro" id="IPR052351">
    <property type="entry name" value="Ornithine_N-alpha-AT"/>
</dbReference>
<sequence>MQNTPMASSRGRKLASGVATEPAQVVEAQRLRYEVFSAEYGADLGAGIDIDVDRFDPWCTHFVVVDQSGDVVATTRLLHGEAAKTIGGFYSEDEFNLDRLKRNPGVFAELGRTCIRSDYRSGAALSMLWSEVARYLVQEGIDYLLGCASISMLDGGYRAWRVARQVEQDFLADERFRVTPKRKLPHLANHRGHSENVTIPPLIRSYMRLGAEVCGEPCWDPVFRCADLLVLLSVDNLAARYARRFNIESKTA</sequence>
<dbReference type="RefSeq" id="WP_114335968.1">
    <property type="nucleotide sequence ID" value="NZ_QMDL01000006.1"/>
</dbReference>
<comment type="catalytic activity">
    <reaction evidence="10">
        <text>a (3R)-hydroxyacyl-[ACP] + L-ornithine = a lyso-ornithine lipid + holo-[ACP] + H(+)</text>
        <dbReference type="Rhea" id="RHEA:20633"/>
        <dbReference type="Rhea" id="RHEA-COMP:9685"/>
        <dbReference type="Rhea" id="RHEA-COMP:9945"/>
        <dbReference type="ChEBI" id="CHEBI:15378"/>
        <dbReference type="ChEBI" id="CHEBI:46911"/>
        <dbReference type="ChEBI" id="CHEBI:64479"/>
        <dbReference type="ChEBI" id="CHEBI:78827"/>
        <dbReference type="ChEBI" id="CHEBI:138482"/>
        <dbReference type="EC" id="2.3.2.30"/>
    </reaction>
    <physiologicalReaction direction="left-to-right" evidence="10">
        <dbReference type="Rhea" id="RHEA:20634"/>
    </physiologicalReaction>
</comment>
<comment type="function">
    <text evidence="9">Catalyzes the first step in the biosynthesis of ornithine lipids, which are phosphorus-free membrane lipids. Catalyzes the 3-hydroxyacyl-acyl carrier protein-dependent acylation of ornithine to form lyso-ornithine lipid (LOL).</text>
</comment>
<keyword evidence="4" id="KW-0443">Lipid metabolism</keyword>
<dbReference type="Proteomes" id="UP000265903">
    <property type="component" value="Unassembled WGS sequence"/>
</dbReference>
<comment type="similarity">
    <text evidence="6">Belongs to the acetyltransferase family. OlsB subfamily.</text>
</comment>
<dbReference type="OrthoDB" id="9787072at2"/>
<evidence type="ECO:0000313" key="11">
    <source>
        <dbReference type="EMBL" id="RMJ01612.1"/>
    </source>
</evidence>
<evidence type="ECO:0000256" key="7">
    <source>
        <dbReference type="ARBA" id="ARBA00039058"/>
    </source>
</evidence>
<dbReference type="PANTHER" id="PTHR37323">
    <property type="entry name" value="GCN5-RELATED N-ACETYLTRANSFERASE"/>
    <property type="match status" value="1"/>
</dbReference>
<organism evidence="11 12">
    <name type="scientific">Marinobacter litoralis</name>
    <dbReference type="NCBI Taxonomy" id="187981"/>
    <lineage>
        <taxon>Bacteria</taxon>
        <taxon>Pseudomonadati</taxon>
        <taxon>Pseudomonadota</taxon>
        <taxon>Gammaproteobacteria</taxon>
        <taxon>Pseudomonadales</taxon>
        <taxon>Marinobacteraceae</taxon>
        <taxon>Marinobacter</taxon>
    </lineage>
</organism>
<keyword evidence="3" id="KW-0808">Transferase</keyword>
<reference evidence="11 12" key="1">
    <citation type="submission" date="2018-08" db="EMBL/GenBank/DDBJ databases">
        <title>Whole Genome Sequence of the Moderate Halophilic Marine Bacterium Marinobacter litoralis Sw-45.</title>
        <authorList>
            <person name="Musa H."/>
        </authorList>
    </citation>
    <scope>NUCLEOTIDE SEQUENCE [LARGE SCALE GENOMIC DNA]</scope>
    <source>
        <strain evidence="11 12">Sw-45</strain>
    </source>
</reference>
<evidence type="ECO:0000256" key="1">
    <source>
        <dbReference type="ARBA" id="ARBA00005189"/>
    </source>
</evidence>
<keyword evidence="5" id="KW-0012">Acyltransferase</keyword>
<dbReference type="Pfam" id="PF13444">
    <property type="entry name" value="Acetyltransf_5"/>
    <property type="match status" value="1"/>
</dbReference>
<keyword evidence="12" id="KW-1185">Reference proteome</keyword>
<dbReference type="AlphaFoldDB" id="A0A3M2R8K6"/>
<dbReference type="InterPro" id="IPR016181">
    <property type="entry name" value="Acyl_CoA_acyltransferase"/>
</dbReference>
<evidence type="ECO:0000313" key="12">
    <source>
        <dbReference type="Proteomes" id="UP000265903"/>
    </source>
</evidence>
<evidence type="ECO:0000256" key="3">
    <source>
        <dbReference type="ARBA" id="ARBA00022679"/>
    </source>
</evidence>
<evidence type="ECO:0000256" key="5">
    <source>
        <dbReference type="ARBA" id="ARBA00023315"/>
    </source>
</evidence>
<evidence type="ECO:0000256" key="2">
    <source>
        <dbReference type="ARBA" id="ARBA00022516"/>
    </source>
</evidence>
<comment type="caution">
    <text evidence="11">The sequence shown here is derived from an EMBL/GenBank/DDBJ whole genome shotgun (WGS) entry which is preliminary data.</text>
</comment>
<evidence type="ECO:0000256" key="9">
    <source>
        <dbReference type="ARBA" id="ARBA00045724"/>
    </source>
</evidence>
<keyword evidence="2" id="KW-0444">Lipid biosynthesis</keyword>
<evidence type="ECO:0000256" key="6">
    <source>
        <dbReference type="ARBA" id="ARBA00038095"/>
    </source>
</evidence>
<protein>
    <recommendedName>
        <fullName evidence="8">L-ornithine N(alpha)-acyltransferase</fullName>
        <ecNumber evidence="7">2.3.2.30</ecNumber>
    </recommendedName>
</protein>
<dbReference type="EMBL" id="QMDL01000006">
    <property type="protein sequence ID" value="RMJ01612.1"/>
    <property type="molecule type" value="Genomic_DNA"/>
</dbReference>
<dbReference type="Gene3D" id="3.40.630.30">
    <property type="match status" value="1"/>
</dbReference>
<evidence type="ECO:0000256" key="8">
    <source>
        <dbReference type="ARBA" id="ARBA00039866"/>
    </source>
</evidence>
<evidence type="ECO:0000256" key="4">
    <source>
        <dbReference type="ARBA" id="ARBA00023098"/>
    </source>
</evidence>
<evidence type="ECO:0000256" key="10">
    <source>
        <dbReference type="ARBA" id="ARBA00047785"/>
    </source>
</evidence>
<name>A0A3M2R8K6_9GAMM</name>
<dbReference type="GO" id="GO:0006629">
    <property type="term" value="P:lipid metabolic process"/>
    <property type="evidence" value="ECO:0007669"/>
    <property type="project" value="UniProtKB-KW"/>
</dbReference>
<dbReference type="SUPFAM" id="SSF55729">
    <property type="entry name" value="Acyl-CoA N-acyltransferases (Nat)"/>
    <property type="match status" value="1"/>
</dbReference>
<dbReference type="PANTHER" id="PTHR37323:SF1">
    <property type="entry name" value="L-ORNITHINE N(ALPHA)-ACYLTRANSFERASE"/>
    <property type="match status" value="1"/>
</dbReference>